<reference evidence="1 2" key="1">
    <citation type="submission" date="2024-06" db="EMBL/GenBank/DDBJ databases">
        <title>The Natural Products Discovery Center: Release of the First 8490 Sequenced Strains for Exploring Actinobacteria Biosynthetic Diversity.</title>
        <authorList>
            <person name="Kalkreuter E."/>
            <person name="Kautsar S.A."/>
            <person name="Yang D."/>
            <person name="Bader C.D."/>
            <person name="Teijaro C.N."/>
            <person name="Fluegel L."/>
            <person name="Davis C.M."/>
            <person name="Simpson J.R."/>
            <person name="Lauterbach L."/>
            <person name="Steele A.D."/>
            <person name="Gui C."/>
            <person name="Meng S."/>
            <person name="Li G."/>
            <person name="Viehrig K."/>
            <person name="Ye F."/>
            <person name="Su P."/>
            <person name="Kiefer A.F."/>
            <person name="Nichols A."/>
            <person name="Cepeda A.J."/>
            <person name="Yan W."/>
            <person name="Fan B."/>
            <person name="Jiang Y."/>
            <person name="Adhikari A."/>
            <person name="Zheng C.-J."/>
            <person name="Schuster L."/>
            <person name="Cowan T.M."/>
            <person name="Smanski M.J."/>
            <person name="Chevrette M.G."/>
            <person name="De Carvalho L.P.S."/>
            <person name="Shen B."/>
        </authorList>
    </citation>
    <scope>NUCLEOTIDE SEQUENCE [LARGE SCALE GENOMIC DNA]</scope>
    <source>
        <strain evidence="1 2">NPDC049574</strain>
    </source>
</reference>
<evidence type="ECO:0008006" key="3">
    <source>
        <dbReference type="Google" id="ProtNLM"/>
    </source>
</evidence>
<dbReference type="RefSeq" id="WP_364450811.1">
    <property type="nucleotide sequence ID" value="NZ_JBFARM010000005.1"/>
</dbReference>
<proteinExistence type="predicted"/>
<dbReference type="Proteomes" id="UP001552427">
    <property type="component" value="Unassembled WGS sequence"/>
</dbReference>
<dbReference type="EMBL" id="JBFARM010000005">
    <property type="protein sequence ID" value="MEV4287394.1"/>
    <property type="molecule type" value="Genomic_DNA"/>
</dbReference>
<evidence type="ECO:0000313" key="1">
    <source>
        <dbReference type="EMBL" id="MEV4287394.1"/>
    </source>
</evidence>
<comment type="caution">
    <text evidence="1">The sequence shown here is derived from an EMBL/GenBank/DDBJ whole genome shotgun (WGS) entry which is preliminary data.</text>
</comment>
<protein>
    <recommendedName>
        <fullName evidence="3">DUF222 domain-containing protein</fullName>
    </recommendedName>
</protein>
<sequence length="230" mass="24343">MTALMGSDDLMRQAGATWCDQHKRWECTKKSKRSQQRCHAFAVRGTATCYTHAGVSTSVAKAKGEALSAWRAVPGRQDVSPSEAVLAMLQMSWARVGLYASLLEQQVADAQGGGGHGLGDDPELGPGAGLIGHTRSGVKDIGIFATGEALRGLTLLEEKERDRCVRFAKTAHDMGIADREIRLAEQQGALIAGAISRILDALELTAAQRALVPTVVPGVLLEIAGEAGRS</sequence>
<accession>A0ABV3H4F5</accession>
<keyword evidence="2" id="KW-1185">Reference proteome</keyword>
<evidence type="ECO:0000313" key="2">
    <source>
        <dbReference type="Proteomes" id="UP001552427"/>
    </source>
</evidence>
<name>A0ABV3H4F5_9ACTN</name>
<organism evidence="1 2">
    <name type="scientific">Nonomuraea bangladeshensis</name>
    <dbReference type="NCBI Taxonomy" id="404385"/>
    <lineage>
        <taxon>Bacteria</taxon>
        <taxon>Bacillati</taxon>
        <taxon>Actinomycetota</taxon>
        <taxon>Actinomycetes</taxon>
        <taxon>Streptosporangiales</taxon>
        <taxon>Streptosporangiaceae</taxon>
        <taxon>Nonomuraea</taxon>
    </lineage>
</organism>
<gene>
    <name evidence="1" type="ORF">AB0K40_17960</name>
</gene>